<organism evidence="1 2">
    <name type="scientific">Treponema primitia (strain ATCC BAA-887 / DSM 12427 / ZAS-2)</name>
    <dbReference type="NCBI Taxonomy" id="545694"/>
    <lineage>
        <taxon>Bacteria</taxon>
        <taxon>Pseudomonadati</taxon>
        <taxon>Spirochaetota</taxon>
        <taxon>Spirochaetia</taxon>
        <taxon>Spirochaetales</taxon>
        <taxon>Treponemataceae</taxon>
        <taxon>Treponema</taxon>
    </lineage>
</organism>
<gene>
    <name evidence="1" type="ordered locus">TREPR_1869</name>
</gene>
<proteinExistence type="predicted"/>
<accession>F5YL60</accession>
<name>F5YL60_TREPZ</name>
<dbReference type="Proteomes" id="UP000009223">
    <property type="component" value="Chromosome"/>
</dbReference>
<reference evidence="2" key="1">
    <citation type="submission" date="2009-12" db="EMBL/GenBank/DDBJ databases">
        <title>Complete sequence of Treponema primitia strain ZAS-2.</title>
        <authorList>
            <person name="Tetu S.G."/>
            <person name="Matson E."/>
            <person name="Ren Q."/>
            <person name="Seshadri R."/>
            <person name="Elbourne L."/>
            <person name="Hassan K.A."/>
            <person name="Durkin A."/>
            <person name="Radune D."/>
            <person name="Mohamoud Y."/>
            <person name="Shay R."/>
            <person name="Jin S."/>
            <person name="Zhang X."/>
            <person name="Lucey K."/>
            <person name="Ballor N.R."/>
            <person name="Ottesen E."/>
            <person name="Rosenthal R."/>
            <person name="Allen A."/>
            <person name="Leadbetter J.R."/>
            <person name="Paulsen I.T."/>
        </authorList>
    </citation>
    <scope>NUCLEOTIDE SEQUENCE [LARGE SCALE GENOMIC DNA]</scope>
    <source>
        <strain evidence="2">ATCC BAA-887 / DSM 12427 / ZAS-2</strain>
    </source>
</reference>
<sequence>MGYFGKVGDPIDVEHVCMAIEQEVLGFGLIVGVTGRFETFPKDQSYYGNRNTVGLTFEKGGDRIAELSGRIADKMNGLISNKYTQFKSPYITLVRKDRRRRPTLPNGRIKKLELEPLECRFNKVVIYISDKRISEGVYVLQRSARLI</sequence>
<dbReference type="HOGENOM" id="CLU_1767244_0_0_12"/>
<evidence type="ECO:0000313" key="1">
    <source>
        <dbReference type="EMBL" id="AEF84362.1"/>
    </source>
</evidence>
<keyword evidence="2" id="KW-1185">Reference proteome</keyword>
<reference evidence="1 2" key="2">
    <citation type="journal article" date="2011" name="ISME J.">
        <title>RNA-seq reveals cooperative metabolic interactions between two termite-gut spirochete species in co-culture.</title>
        <authorList>
            <person name="Rosenthal A.Z."/>
            <person name="Matson E.G."/>
            <person name="Eldar A."/>
            <person name="Leadbetter J.R."/>
        </authorList>
    </citation>
    <scope>NUCLEOTIDE SEQUENCE [LARGE SCALE GENOMIC DNA]</scope>
    <source>
        <strain evidence="2">ATCC BAA-887 / DSM 12427 / ZAS-2</strain>
    </source>
</reference>
<evidence type="ECO:0000313" key="2">
    <source>
        <dbReference type="Proteomes" id="UP000009223"/>
    </source>
</evidence>
<dbReference type="AlphaFoldDB" id="F5YL60"/>
<dbReference type="Gene3D" id="3.90.1140.10">
    <property type="entry name" value="Cyclic phosphodiesterase"/>
    <property type="match status" value="1"/>
</dbReference>
<dbReference type="EMBL" id="CP001843">
    <property type="protein sequence ID" value="AEF84362.1"/>
    <property type="molecule type" value="Genomic_DNA"/>
</dbReference>
<protein>
    <submittedName>
        <fullName evidence="1">Uncharacterized protein</fullName>
    </submittedName>
</protein>
<dbReference type="KEGG" id="tpi:TREPR_1869"/>